<organism evidence="2 3">
    <name type="scientific">Amycolatopsis deserti</name>
    <dbReference type="NCBI Taxonomy" id="185696"/>
    <lineage>
        <taxon>Bacteria</taxon>
        <taxon>Bacillati</taxon>
        <taxon>Actinomycetota</taxon>
        <taxon>Actinomycetes</taxon>
        <taxon>Pseudonocardiales</taxon>
        <taxon>Pseudonocardiaceae</taxon>
        <taxon>Amycolatopsis</taxon>
    </lineage>
</organism>
<gene>
    <name evidence="2" type="ORF">GCM10017786_12020</name>
</gene>
<comment type="caution">
    <text evidence="2">The sequence shown here is derived from an EMBL/GenBank/DDBJ whole genome shotgun (WGS) entry which is preliminary data.</text>
</comment>
<reference evidence="3" key="1">
    <citation type="journal article" date="2019" name="Int. J. Syst. Evol. Microbiol.">
        <title>The Global Catalogue of Microorganisms (GCM) 10K type strain sequencing project: providing services to taxonomists for standard genome sequencing and annotation.</title>
        <authorList>
            <consortium name="The Broad Institute Genomics Platform"/>
            <consortium name="The Broad Institute Genome Sequencing Center for Infectious Disease"/>
            <person name="Wu L."/>
            <person name="Ma J."/>
        </authorList>
    </citation>
    <scope>NUCLEOTIDE SEQUENCE [LARGE SCALE GENOMIC DNA]</scope>
    <source>
        <strain evidence="3">CGMCC 4.7677</strain>
    </source>
</reference>
<proteinExistence type="predicted"/>
<evidence type="ECO:0000313" key="3">
    <source>
        <dbReference type="Proteomes" id="UP000605897"/>
    </source>
</evidence>
<accession>A0ABQ3IFJ9</accession>
<feature type="compositionally biased region" description="Basic and acidic residues" evidence="1">
    <location>
        <begin position="108"/>
        <end position="117"/>
    </location>
</feature>
<dbReference type="RefSeq" id="WP_229874234.1">
    <property type="nucleotide sequence ID" value="NZ_BNAU01000001.1"/>
</dbReference>
<feature type="region of interest" description="Disordered" evidence="1">
    <location>
        <begin position="90"/>
        <end position="141"/>
    </location>
</feature>
<keyword evidence="3" id="KW-1185">Reference proteome</keyword>
<sequence>MLRSGSLGGSDVVRETMPWLPVAGRDLFATFAYTALTPHGTVGMRHVLNGHLDGVDGFTEVVTTALASVQDGLILEEAVTGTGRLIRMHRPDGFGAAGQQAPELPLAADRHRDGDRAGRRRRGVLTRGPGVPWFDLPRRPS</sequence>
<evidence type="ECO:0000256" key="1">
    <source>
        <dbReference type="SAM" id="MobiDB-lite"/>
    </source>
</evidence>
<evidence type="ECO:0000313" key="2">
    <source>
        <dbReference type="EMBL" id="GHE82704.1"/>
    </source>
</evidence>
<dbReference type="Proteomes" id="UP000605897">
    <property type="component" value="Unassembled WGS sequence"/>
</dbReference>
<protein>
    <submittedName>
        <fullName evidence="2">Uncharacterized protein</fullName>
    </submittedName>
</protein>
<name>A0ABQ3IFJ9_9PSEU</name>
<dbReference type="EMBL" id="BNAU01000001">
    <property type="protein sequence ID" value="GHE82704.1"/>
    <property type="molecule type" value="Genomic_DNA"/>
</dbReference>